<dbReference type="EMBL" id="CACSHJ010000088">
    <property type="protein sequence ID" value="CAA0369385.1"/>
    <property type="molecule type" value="Genomic_DNA"/>
</dbReference>
<evidence type="ECO:0000313" key="4">
    <source>
        <dbReference type="Proteomes" id="UP000426265"/>
    </source>
</evidence>
<dbReference type="AlphaFoldDB" id="A0A654EV40"/>
<evidence type="ECO:0000313" key="3">
    <source>
        <dbReference type="EMBL" id="VYS53144.1"/>
    </source>
</evidence>
<name>A0A654EV40_ARATH</name>
<evidence type="ECO:0000313" key="1">
    <source>
        <dbReference type="Araport" id="AT2G22241"/>
    </source>
</evidence>
<dbReference type="Proteomes" id="UP000434276">
    <property type="component" value="Unassembled WGS sequence"/>
</dbReference>
<sequence>MRKKKRLLSWDTAVKRHRLATEKRVGAKRDLLFGSCMDTWQRCGVTFRDGA</sequence>
<accession>A0A654EV40</accession>
<organism evidence="3 4">
    <name type="scientific">Arabidopsis thaliana</name>
    <name type="common">Mouse-ear cress</name>
    <dbReference type="NCBI Taxonomy" id="3702"/>
    <lineage>
        <taxon>Eukaryota</taxon>
        <taxon>Viridiplantae</taxon>
        <taxon>Streptophyta</taxon>
        <taxon>Embryophyta</taxon>
        <taxon>Tracheophyta</taxon>
        <taxon>Spermatophyta</taxon>
        <taxon>Magnoliopsida</taxon>
        <taxon>eudicotyledons</taxon>
        <taxon>Gunneridae</taxon>
        <taxon>Pentapetalae</taxon>
        <taxon>rosids</taxon>
        <taxon>malvids</taxon>
        <taxon>Brassicales</taxon>
        <taxon>Brassicaceae</taxon>
        <taxon>Camelineae</taxon>
        <taxon>Arabidopsis</taxon>
    </lineage>
</organism>
<dbReference type="Araport" id="AT2G22241"/>
<dbReference type="GeneID" id="6240772"/>
<dbReference type="EMBL" id="CACRSJ010000105">
    <property type="protein sequence ID" value="VYS53144.1"/>
    <property type="molecule type" value="Genomic_DNA"/>
</dbReference>
<dbReference type="Proteomes" id="UP000426265">
    <property type="component" value="Unassembled WGS sequence"/>
</dbReference>
<proteinExistence type="predicted"/>
<dbReference type="OrthoDB" id="1024106at2759"/>
<reference evidence="3 4" key="1">
    <citation type="submission" date="2019-11" db="EMBL/GenBank/DDBJ databases">
        <authorList>
            <person name="Jiao W.-B."/>
            <person name="Schneeberger K."/>
        </authorList>
    </citation>
    <scope>NUCLEOTIDE SEQUENCE [LARGE SCALE GENOMIC DNA]</scope>
    <source>
        <strain evidence="4">cv. An-1</strain>
        <strain evidence="5">cv. C24</strain>
    </source>
</reference>
<gene>
    <name evidence="1" type="ordered locus">At2g22241</name>
    <name evidence="3" type="ORF">AN1_LOCUS8605</name>
    <name evidence="2" type="ORF">C24_LOCUS8458</name>
</gene>
<evidence type="ECO:0000313" key="2">
    <source>
        <dbReference type="EMBL" id="CAA0369385.1"/>
    </source>
</evidence>
<dbReference type="RefSeq" id="NP_001118360.1">
    <property type="nucleotide sequence ID" value="NM_001124888.1"/>
</dbReference>
<protein>
    <submittedName>
        <fullName evidence="3">Uncharacterized protein</fullName>
    </submittedName>
</protein>
<dbReference type="KEGG" id="ath:AT2G22241"/>
<evidence type="ECO:0000313" key="5">
    <source>
        <dbReference type="Proteomes" id="UP000434276"/>
    </source>
</evidence>